<dbReference type="Proteomes" id="UP001062846">
    <property type="component" value="Chromosome 4"/>
</dbReference>
<reference evidence="1" key="1">
    <citation type="submission" date="2022-02" db="EMBL/GenBank/DDBJ databases">
        <title>Plant Genome Project.</title>
        <authorList>
            <person name="Zhang R.-G."/>
        </authorList>
    </citation>
    <scope>NUCLEOTIDE SEQUENCE</scope>
    <source>
        <strain evidence="1">AT1</strain>
    </source>
</reference>
<name>A0ACC0NYD7_RHOML</name>
<evidence type="ECO:0000313" key="1">
    <source>
        <dbReference type="EMBL" id="KAI8558397.1"/>
    </source>
</evidence>
<evidence type="ECO:0000313" key="2">
    <source>
        <dbReference type="Proteomes" id="UP001062846"/>
    </source>
</evidence>
<protein>
    <submittedName>
        <fullName evidence="1">Uncharacterized protein</fullName>
    </submittedName>
</protein>
<comment type="caution">
    <text evidence="1">The sequence shown here is derived from an EMBL/GenBank/DDBJ whole genome shotgun (WGS) entry which is preliminary data.</text>
</comment>
<accession>A0ACC0NYD7</accession>
<proteinExistence type="predicted"/>
<gene>
    <name evidence="1" type="ORF">RHMOL_Rhmol04G0089000</name>
</gene>
<sequence>MVIDGNRDGMVIDGDLIDSDEDGMVIDSDGGGMVIEGDEDGTVMESDRDGEDFPQVFKKFMSTGLSWMPGKDYSGAPFWVFGAQMILPHSTLYFWAPVTIDGQSLLTTRNQPFALNEDDDQELCRYRMISEEYVKYYVDQQSSNEEKGTLGLVDSAFLSKFTLNNYYSSSCSCQDCRRASYCCVKQSLAVPVFEPSGQRCVGVIEVVIIDDEEEDDDDPGEPTQNFDLDFAINALQEVGLKDAAEGVLQLQRQVAKRLNLEGGTYRIMYRDGDNDLISIRDDEAIGMCMETYKWFGSTSIVVLLLPPQMRSQ</sequence>
<keyword evidence="2" id="KW-1185">Reference proteome</keyword>
<dbReference type="EMBL" id="CM046391">
    <property type="protein sequence ID" value="KAI8558397.1"/>
    <property type="molecule type" value="Genomic_DNA"/>
</dbReference>
<organism evidence="1 2">
    <name type="scientific">Rhododendron molle</name>
    <name type="common">Chinese azalea</name>
    <name type="synonym">Azalea mollis</name>
    <dbReference type="NCBI Taxonomy" id="49168"/>
    <lineage>
        <taxon>Eukaryota</taxon>
        <taxon>Viridiplantae</taxon>
        <taxon>Streptophyta</taxon>
        <taxon>Embryophyta</taxon>
        <taxon>Tracheophyta</taxon>
        <taxon>Spermatophyta</taxon>
        <taxon>Magnoliopsida</taxon>
        <taxon>eudicotyledons</taxon>
        <taxon>Gunneridae</taxon>
        <taxon>Pentapetalae</taxon>
        <taxon>asterids</taxon>
        <taxon>Ericales</taxon>
        <taxon>Ericaceae</taxon>
        <taxon>Ericoideae</taxon>
        <taxon>Rhodoreae</taxon>
        <taxon>Rhododendron</taxon>
    </lineage>
</organism>